<accession>A0A3R9TJU8</accession>
<feature type="non-terminal residue" evidence="1">
    <location>
        <position position="1"/>
    </location>
</feature>
<organism evidence="1 2">
    <name type="scientific">Acinetobacter baumannii</name>
    <dbReference type="NCBI Taxonomy" id="470"/>
    <lineage>
        <taxon>Bacteria</taxon>
        <taxon>Pseudomonadati</taxon>
        <taxon>Pseudomonadota</taxon>
        <taxon>Gammaproteobacteria</taxon>
        <taxon>Moraxellales</taxon>
        <taxon>Moraxellaceae</taxon>
        <taxon>Acinetobacter</taxon>
        <taxon>Acinetobacter calcoaceticus/baumannii complex</taxon>
    </lineage>
</organism>
<protein>
    <submittedName>
        <fullName evidence="1">LysR family transcriptional regulator</fullName>
    </submittedName>
</protein>
<name>A0A3R9TJU8_ACIBA</name>
<dbReference type="Proteomes" id="UP000280073">
    <property type="component" value="Unassembled WGS sequence"/>
</dbReference>
<dbReference type="SUPFAM" id="SSF53850">
    <property type="entry name" value="Periplasmic binding protein-like II"/>
    <property type="match status" value="1"/>
</dbReference>
<dbReference type="EMBL" id="RFDI01002330">
    <property type="protein sequence ID" value="RSR22434.1"/>
    <property type="molecule type" value="Genomic_DNA"/>
</dbReference>
<gene>
    <name evidence="1" type="ORF">EA686_27400</name>
</gene>
<proteinExistence type="predicted"/>
<sequence>AVPLEKPNIQWHLVMAWKKNLPVSPAVQAWLSIVRQHFQHIKP</sequence>
<comment type="caution">
    <text evidence="1">The sequence shown here is derived from an EMBL/GenBank/DDBJ whole genome shotgun (WGS) entry which is preliminary data.</text>
</comment>
<dbReference type="AlphaFoldDB" id="A0A3R9TJU8"/>
<reference evidence="1 2" key="1">
    <citation type="submission" date="2018-10" db="EMBL/GenBank/DDBJ databases">
        <title>GWAS and RNA-Seq identify cryptic mechanisms of antimicrobial resistance in Acinetobacter baumannii.</title>
        <authorList>
            <person name="Sahl J.W."/>
        </authorList>
    </citation>
    <scope>NUCLEOTIDE SEQUENCE [LARGE SCALE GENOMIC DNA]</scope>
    <source>
        <strain evidence="1 2">TG28175</strain>
    </source>
</reference>
<evidence type="ECO:0000313" key="1">
    <source>
        <dbReference type="EMBL" id="RSR22434.1"/>
    </source>
</evidence>
<evidence type="ECO:0000313" key="2">
    <source>
        <dbReference type="Proteomes" id="UP000280073"/>
    </source>
</evidence>